<evidence type="ECO:0000256" key="1">
    <source>
        <dbReference type="ARBA" id="ARBA00022448"/>
    </source>
</evidence>
<dbReference type="CDD" id="cd03215">
    <property type="entry name" value="ABC_Carb_Monos_II"/>
    <property type="match status" value="1"/>
</dbReference>
<dbReference type="Pfam" id="PF00005">
    <property type="entry name" value="ABC_tran"/>
    <property type="match status" value="2"/>
</dbReference>
<keyword evidence="8" id="KW-0472">Membrane</keyword>
<dbReference type="AlphaFoldDB" id="A0A422R240"/>
<dbReference type="PROSITE" id="PS50893">
    <property type="entry name" value="ABC_TRANSPORTER_2"/>
    <property type="match status" value="2"/>
</dbReference>
<feature type="domain" description="ABC transporter" evidence="9">
    <location>
        <begin position="21"/>
        <end position="257"/>
    </location>
</feature>
<proteinExistence type="predicted"/>
<evidence type="ECO:0000256" key="7">
    <source>
        <dbReference type="ARBA" id="ARBA00022967"/>
    </source>
</evidence>
<dbReference type="SUPFAM" id="SSF52540">
    <property type="entry name" value="P-loop containing nucleoside triphosphate hydrolases"/>
    <property type="match status" value="2"/>
</dbReference>
<evidence type="ECO:0000256" key="5">
    <source>
        <dbReference type="ARBA" id="ARBA00022741"/>
    </source>
</evidence>
<keyword evidence="1" id="KW-0813">Transport</keyword>
<dbReference type="Proteomes" id="UP000238137">
    <property type="component" value="Unassembled WGS sequence"/>
</dbReference>
<evidence type="ECO:0000256" key="2">
    <source>
        <dbReference type="ARBA" id="ARBA00022475"/>
    </source>
</evidence>
<dbReference type="InterPro" id="IPR003439">
    <property type="entry name" value="ABC_transporter-like_ATP-bd"/>
</dbReference>
<keyword evidence="11" id="KW-1185">Reference proteome</keyword>
<evidence type="ECO:0000259" key="9">
    <source>
        <dbReference type="PROSITE" id="PS50893"/>
    </source>
</evidence>
<dbReference type="GO" id="GO:0016887">
    <property type="term" value="F:ATP hydrolysis activity"/>
    <property type="evidence" value="ECO:0007669"/>
    <property type="project" value="InterPro"/>
</dbReference>
<keyword evidence="2" id="KW-1003">Cell membrane</keyword>
<evidence type="ECO:0000256" key="4">
    <source>
        <dbReference type="ARBA" id="ARBA00022737"/>
    </source>
</evidence>
<dbReference type="GO" id="GO:0005524">
    <property type="term" value="F:ATP binding"/>
    <property type="evidence" value="ECO:0007669"/>
    <property type="project" value="UniProtKB-KW"/>
</dbReference>
<dbReference type="SMART" id="SM00382">
    <property type="entry name" value="AAA"/>
    <property type="match status" value="2"/>
</dbReference>
<name>A0A422R240_9RHOB</name>
<protein>
    <submittedName>
        <fullName evidence="10">Sugar ABC transporter ATP-binding protein</fullName>
    </submittedName>
</protein>
<evidence type="ECO:0000313" key="10">
    <source>
        <dbReference type="EMBL" id="RNF36274.1"/>
    </source>
</evidence>
<evidence type="ECO:0000313" key="11">
    <source>
        <dbReference type="Proteomes" id="UP000238137"/>
    </source>
</evidence>
<dbReference type="PANTHER" id="PTHR43790:SF3">
    <property type="entry name" value="D-ALLOSE IMPORT ATP-BINDING PROTEIN ALSA-RELATED"/>
    <property type="match status" value="1"/>
</dbReference>
<dbReference type="InterPro" id="IPR027417">
    <property type="entry name" value="P-loop_NTPase"/>
</dbReference>
<feature type="domain" description="ABC transporter" evidence="9">
    <location>
        <begin position="256"/>
        <end position="509"/>
    </location>
</feature>
<keyword evidence="3" id="KW-0762">Sugar transport</keyword>
<dbReference type="Gene3D" id="3.40.50.300">
    <property type="entry name" value="P-loop containing nucleotide triphosphate hydrolases"/>
    <property type="match status" value="2"/>
</dbReference>
<dbReference type="InterPro" id="IPR017871">
    <property type="entry name" value="ABC_transporter-like_CS"/>
</dbReference>
<reference evidence="10" key="1">
    <citation type="submission" date="2018-05" db="EMBL/GenBank/DDBJ databases">
        <title>Reclassification of Methylarcula marina and Methylarcula terricola as Paracoccus methylarcula sp.nov., comb.nov. and Paracoccus terricola comb.nov.</title>
        <authorList>
            <person name="Shmareva M.N."/>
            <person name="Doronina N.V."/>
            <person name="Vasilenko O.V."/>
            <person name="Tarlachkov S.V."/>
            <person name="Trotsenko Y.A."/>
        </authorList>
    </citation>
    <scope>NUCLEOTIDE SEQUENCE [LARGE SCALE GENOMIC DNA]</scope>
    <source>
        <strain evidence="10">VKM B-2159</strain>
    </source>
</reference>
<dbReference type="EMBL" id="PXNQ02000001">
    <property type="protein sequence ID" value="RNF36274.1"/>
    <property type="molecule type" value="Genomic_DNA"/>
</dbReference>
<keyword evidence="4" id="KW-0677">Repeat</keyword>
<gene>
    <name evidence="10" type="ORF">A7A09_002535</name>
</gene>
<sequence length="515" mass="55309">MEETAHPQANAGHPGAQASRLCFHHIAKSFGGTQALDDVSITIEAGEIVALLGENGAGKSTLIKILGGIHHADSGGITLDGMPYHHQAPRFGRKQPVAFIHQDLGLIDWMSVAENIALAPGFARRGGLIHWRKVRKLAVEALDRLHCDIDPDSRVHDLGHAEKSLVAIARALAVDCRFLVLDEPTASLPAEEVEQLLSRLKRLKARRVGMIYISHRLPDVFEIADRAVVLRDGRLVSDRPLAGTDPDRLVREIVGRSTQNLGKRPAPKGQVLATIRNFRGAKTGPLSFDIEAGELLGLTGLRGAGHEDVARAIFGAEPCSGEITIDGIRLDHSHPGHAIEAGIGLIARDRLREAIAPGLNISENIFLNPQIHGRNWWRPMTRSDEAAKARIVGGRVALTPNDPEFPVEALSGGNQQKLALGRWLESGRRLLLCEDPTVGVDIGARVGIHDLLNETAAKGSGILIVSGDFEEIAAICHRVLVFSGGRIVDEIAGKTLTVEALIAAASARQPVTRGA</sequence>
<dbReference type="InterPro" id="IPR050107">
    <property type="entry name" value="ABC_carbohydrate_import_ATPase"/>
</dbReference>
<organism evidence="10 11">
    <name type="scientific">Paracoccus methylarcula</name>
    <dbReference type="NCBI Taxonomy" id="72022"/>
    <lineage>
        <taxon>Bacteria</taxon>
        <taxon>Pseudomonadati</taxon>
        <taxon>Pseudomonadota</taxon>
        <taxon>Alphaproteobacteria</taxon>
        <taxon>Rhodobacterales</taxon>
        <taxon>Paracoccaceae</taxon>
        <taxon>Paracoccus</taxon>
    </lineage>
</organism>
<keyword evidence="5" id="KW-0547">Nucleotide-binding</keyword>
<accession>A0A422R240</accession>
<dbReference type="CDD" id="cd03216">
    <property type="entry name" value="ABC_Carb_Monos_I"/>
    <property type="match status" value="1"/>
</dbReference>
<keyword evidence="6 10" id="KW-0067">ATP-binding</keyword>
<evidence type="ECO:0000256" key="3">
    <source>
        <dbReference type="ARBA" id="ARBA00022597"/>
    </source>
</evidence>
<dbReference type="RefSeq" id="WP_106689896.1">
    <property type="nucleotide sequence ID" value="NZ_PXNQ02000001.1"/>
</dbReference>
<keyword evidence="7" id="KW-1278">Translocase</keyword>
<dbReference type="InterPro" id="IPR003593">
    <property type="entry name" value="AAA+_ATPase"/>
</dbReference>
<evidence type="ECO:0000256" key="6">
    <source>
        <dbReference type="ARBA" id="ARBA00022840"/>
    </source>
</evidence>
<dbReference type="PROSITE" id="PS00211">
    <property type="entry name" value="ABC_TRANSPORTER_1"/>
    <property type="match status" value="1"/>
</dbReference>
<dbReference type="PANTHER" id="PTHR43790">
    <property type="entry name" value="CARBOHYDRATE TRANSPORT ATP-BINDING PROTEIN MG119-RELATED"/>
    <property type="match status" value="1"/>
</dbReference>
<dbReference type="OrthoDB" id="7757085at2"/>
<evidence type="ECO:0000256" key="8">
    <source>
        <dbReference type="ARBA" id="ARBA00023136"/>
    </source>
</evidence>
<comment type="caution">
    <text evidence="10">The sequence shown here is derived from an EMBL/GenBank/DDBJ whole genome shotgun (WGS) entry which is preliminary data.</text>
</comment>